<reference evidence="2 3" key="1">
    <citation type="submission" date="2018-03" db="EMBL/GenBank/DDBJ databases">
        <title>Streptomyces dioscori sp. nov., a novel endophytic actinobacterium isolated from bulbil of Dioscorea bulbifera L.</title>
        <authorList>
            <person name="Zhikuan W."/>
        </authorList>
    </citation>
    <scope>NUCLEOTIDE SEQUENCE [LARGE SCALE GENOMIC DNA]</scope>
    <source>
        <strain evidence="2 3">A217</strain>
    </source>
</reference>
<dbReference type="InterPro" id="IPR029063">
    <property type="entry name" value="SAM-dependent_MTases_sf"/>
</dbReference>
<keyword evidence="2" id="KW-0808">Transferase</keyword>
<dbReference type="Proteomes" id="UP000240429">
    <property type="component" value="Unassembled WGS sequence"/>
</dbReference>
<dbReference type="EMBL" id="PYBJ01000005">
    <property type="protein sequence ID" value="PSM43475.1"/>
    <property type="molecule type" value="Genomic_DNA"/>
</dbReference>
<feature type="domain" description="Methyltransferase" evidence="1">
    <location>
        <begin position="43"/>
        <end position="133"/>
    </location>
</feature>
<dbReference type="GO" id="GO:0032259">
    <property type="term" value="P:methylation"/>
    <property type="evidence" value="ECO:0007669"/>
    <property type="project" value="UniProtKB-KW"/>
</dbReference>
<evidence type="ECO:0000313" key="3">
    <source>
        <dbReference type="Proteomes" id="UP000240429"/>
    </source>
</evidence>
<organism evidence="2 3">
    <name type="scientific">Streptomyces dioscori</name>
    <dbReference type="NCBI Taxonomy" id="2109333"/>
    <lineage>
        <taxon>Bacteria</taxon>
        <taxon>Bacillati</taxon>
        <taxon>Actinomycetota</taxon>
        <taxon>Actinomycetes</taxon>
        <taxon>Kitasatosporales</taxon>
        <taxon>Streptomycetaceae</taxon>
        <taxon>Streptomyces</taxon>
        <taxon>Streptomyces aurantiacus group</taxon>
    </lineage>
</organism>
<evidence type="ECO:0000259" key="1">
    <source>
        <dbReference type="Pfam" id="PF13649"/>
    </source>
</evidence>
<dbReference type="Gene3D" id="2.20.130.10">
    <property type="entry name" value="CAC2371-like domains"/>
    <property type="match status" value="1"/>
</dbReference>
<dbReference type="RefSeq" id="WP_107016210.1">
    <property type="nucleotide sequence ID" value="NZ_KZ679040.1"/>
</dbReference>
<dbReference type="SUPFAM" id="SSF53335">
    <property type="entry name" value="S-adenosyl-L-methionine-dependent methyltransferases"/>
    <property type="match status" value="1"/>
</dbReference>
<dbReference type="OrthoDB" id="189743at2"/>
<protein>
    <submittedName>
        <fullName evidence="2">SAM-dependent methyltransferase</fullName>
    </submittedName>
</protein>
<dbReference type="CDD" id="cd02440">
    <property type="entry name" value="AdoMet_MTases"/>
    <property type="match status" value="1"/>
</dbReference>
<accession>A0A2P8QB43</accession>
<name>A0A2P8QB43_9ACTN</name>
<keyword evidence="2" id="KW-0489">Methyltransferase</keyword>
<dbReference type="GO" id="GO:0008168">
    <property type="term" value="F:methyltransferase activity"/>
    <property type="evidence" value="ECO:0007669"/>
    <property type="project" value="UniProtKB-KW"/>
</dbReference>
<dbReference type="AlphaFoldDB" id="A0A2P8QB43"/>
<dbReference type="Gene3D" id="3.40.50.150">
    <property type="entry name" value="Vaccinia Virus protein VP39"/>
    <property type="match status" value="1"/>
</dbReference>
<dbReference type="InterPro" id="IPR041698">
    <property type="entry name" value="Methyltransf_25"/>
</dbReference>
<proteinExistence type="predicted"/>
<evidence type="ECO:0000313" key="2">
    <source>
        <dbReference type="EMBL" id="PSM43475.1"/>
    </source>
</evidence>
<keyword evidence="3" id="KW-1185">Reference proteome</keyword>
<dbReference type="Pfam" id="PF13649">
    <property type="entry name" value="Methyltransf_25"/>
    <property type="match status" value="1"/>
</dbReference>
<comment type="caution">
    <text evidence="2">The sequence shown here is derived from an EMBL/GenBank/DDBJ whole genome shotgun (WGS) entry which is preliminary data.</text>
</comment>
<sequence>MYGRELADVYEAIYRSRGKDWGEEAADVSRLIAERRPGADSLLDVACGTGAHLSVFGERFEVAEGLEIAEPMRRLAEQRLPGTTVHAGDMRDFSLGRTYTAVSCMFCAIGYLETLDDMRSAVRSMAAHLEPGGVLVVEPWWFPENFIEGYVAGDLAREEHRTIARISHTTRKGRATRMEVRFTVGDATGIQQFTEIDVLHLFTKEEYVSAFTDAGCSVEFLEDGPTGRGLFVGVREKTGVRGKN</sequence>
<gene>
    <name evidence="2" type="ORF">C6Y14_10180</name>
</gene>